<accession>A0A6V7R8K8</accession>
<evidence type="ECO:0000256" key="1">
    <source>
        <dbReference type="SAM" id="Phobius"/>
    </source>
</evidence>
<evidence type="ECO:0000313" key="5">
    <source>
        <dbReference type="Proteomes" id="UP000545588"/>
    </source>
</evidence>
<protein>
    <submittedName>
        <fullName evidence="3">Competence protein ComGF</fullName>
    </submittedName>
</protein>
<feature type="transmembrane region" description="Helical" evidence="1">
    <location>
        <begin position="12"/>
        <end position="31"/>
    </location>
</feature>
<evidence type="ECO:0000313" key="2">
    <source>
        <dbReference type="EMBL" id="CAD2073779.1"/>
    </source>
</evidence>
<dbReference type="EMBL" id="JACHFF010000001">
    <property type="protein sequence ID" value="MBB6422881.1"/>
    <property type="molecule type" value="Genomic_DNA"/>
</dbReference>
<evidence type="ECO:0000313" key="3">
    <source>
        <dbReference type="EMBL" id="MBB6422881.1"/>
    </source>
</evidence>
<dbReference type="RefSeq" id="WP_184281982.1">
    <property type="nucleotide sequence ID" value="NZ_BMCO01000001.1"/>
</dbReference>
<reference evidence="2 4" key="1">
    <citation type="submission" date="2020-07" db="EMBL/GenBank/DDBJ databases">
        <authorList>
            <person name="Criscuolo A."/>
        </authorList>
    </citation>
    <scope>NUCLEOTIDE SEQUENCE [LARGE SCALE GENOMIC DNA]</scope>
    <source>
        <strain evidence="2">CIP111751</strain>
    </source>
</reference>
<evidence type="ECO:0000313" key="4">
    <source>
        <dbReference type="Proteomes" id="UP000534001"/>
    </source>
</evidence>
<keyword evidence="1" id="KW-1133">Transmembrane helix</keyword>
<keyword evidence="1" id="KW-0472">Membrane</keyword>
<comment type="caution">
    <text evidence="2">The sequence shown here is derived from an EMBL/GenBank/DDBJ whole genome shotgun (WGS) entry which is preliminary data.</text>
</comment>
<dbReference type="Proteomes" id="UP000545588">
    <property type="component" value="Unassembled WGS sequence"/>
</dbReference>
<sequence length="136" mass="15384">MNGSKKYAADGFSYMEVLLSLMTAALIMAVMPNIMMMFQSLTLDGDYYDTDIFTLDIIETYKVSEKIKTAGRTINFTTDHGEVSYRFADGRIIKSIDGDGFVTMMFNIEEFIITKENTSITLELKGAANETFTFRQ</sequence>
<reference evidence="3 5" key="2">
    <citation type="submission" date="2020-08" db="EMBL/GenBank/DDBJ databases">
        <title>Genomic Encyclopedia of Type Strains, Phase IV (KMG-IV): sequencing the most valuable type-strain genomes for metagenomic binning, comparative biology and taxonomic classification.</title>
        <authorList>
            <person name="Goeker M."/>
        </authorList>
    </citation>
    <scope>NUCLEOTIDE SEQUENCE [LARGE SCALE GENOMIC DNA]</scope>
    <source>
        <strain evidence="3 5">DSM 22419</strain>
    </source>
</reference>
<dbReference type="Proteomes" id="UP000534001">
    <property type="component" value="Unassembled WGS sequence"/>
</dbReference>
<proteinExistence type="predicted"/>
<keyword evidence="5" id="KW-1185">Reference proteome</keyword>
<name>A0A6V7R8K8_9STAP</name>
<keyword evidence="1" id="KW-0812">Transmembrane</keyword>
<dbReference type="AlphaFoldDB" id="A0A6V7R8K8"/>
<dbReference type="EMBL" id="CAJEWA010000005">
    <property type="protein sequence ID" value="CAD2073779.1"/>
    <property type="molecule type" value="Genomic_DNA"/>
</dbReference>
<gene>
    <name evidence="3" type="ORF">HNR41_000807</name>
    <name evidence="2" type="ORF">JEOCOQ751_00799</name>
</gene>
<organism evidence="2 4">
    <name type="scientific">Jeotgalicoccus coquinae</name>
    <dbReference type="NCBI Taxonomy" id="709509"/>
    <lineage>
        <taxon>Bacteria</taxon>
        <taxon>Bacillati</taxon>
        <taxon>Bacillota</taxon>
        <taxon>Bacilli</taxon>
        <taxon>Bacillales</taxon>
        <taxon>Staphylococcaceae</taxon>
        <taxon>Jeotgalicoccus</taxon>
    </lineage>
</organism>